<proteinExistence type="predicted"/>
<dbReference type="GeneID" id="20090484"/>
<gene>
    <name evidence="1" type="ORF">H310_13434</name>
</gene>
<name>A0A024TDV4_9STRA</name>
<evidence type="ECO:0000313" key="1">
    <source>
        <dbReference type="EMBL" id="ETV92194.1"/>
    </source>
</evidence>
<sequence>MSAAEVFGRRFRVFELPNACFEFFLQIQRHEAFAHEFILEFRAQEVVVCKRIVESGVCRFQRSHFQAQRALGLTAPRQLLHKLEGVARVVVGFNRCMRSTVLVENALQSCMHGDTDRVDDGDQRDRSIRRDTYIIMRCIVVG</sequence>
<protein>
    <submittedName>
        <fullName evidence="1">Uncharacterized protein</fullName>
    </submittedName>
</protein>
<accession>A0A024TDV4</accession>
<reference evidence="1" key="1">
    <citation type="submission" date="2013-12" db="EMBL/GenBank/DDBJ databases">
        <title>The Genome Sequence of Aphanomyces invadans NJM9701.</title>
        <authorList>
            <consortium name="The Broad Institute Genomics Platform"/>
            <person name="Russ C."/>
            <person name="Tyler B."/>
            <person name="van West P."/>
            <person name="Dieguez-Uribeondo J."/>
            <person name="Young S.K."/>
            <person name="Zeng Q."/>
            <person name="Gargeya S."/>
            <person name="Fitzgerald M."/>
            <person name="Abouelleil A."/>
            <person name="Alvarado L."/>
            <person name="Chapman S.B."/>
            <person name="Gainer-Dewar J."/>
            <person name="Goldberg J."/>
            <person name="Griggs A."/>
            <person name="Gujja S."/>
            <person name="Hansen M."/>
            <person name="Howarth C."/>
            <person name="Imamovic A."/>
            <person name="Ireland A."/>
            <person name="Larimer J."/>
            <person name="McCowan C."/>
            <person name="Murphy C."/>
            <person name="Pearson M."/>
            <person name="Poon T.W."/>
            <person name="Priest M."/>
            <person name="Roberts A."/>
            <person name="Saif S."/>
            <person name="Shea T."/>
            <person name="Sykes S."/>
            <person name="Wortman J."/>
            <person name="Nusbaum C."/>
            <person name="Birren B."/>
        </authorList>
    </citation>
    <scope>NUCLEOTIDE SEQUENCE [LARGE SCALE GENOMIC DNA]</scope>
    <source>
        <strain evidence="1">NJM9701</strain>
    </source>
</reference>
<dbReference type="EMBL" id="KI914002">
    <property type="protein sequence ID" value="ETV92194.1"/>
    <property type="molecule type" value="Genomic_DNA"/>
</dbReference>
<dbReference type="AlphaFoldDB" id="A0A024TDV4"/>
<organism evidence="1">
    <name type="scientific">Aphanomyces invadans</name>
    <dbReference type="NCBI Taxonomy" id="157072"/>
    <lineage>
        <taxon>Eukaryota</taxon>
        <taxon>Sar</taxon>
        <taxon>Stramenopiles</taxon>
        <taxon>Oomycota</taxon>
        <taxon>Saprolegniomycetes</taxon>
        <taxon>Saprolegniales</taxon>
        <taxon>Verrucalvaceae</taxon>
        <taxon>Aphanomyces</taxon>
    </lineage>
</organism>
<dbReference type="RefSeq" id="XP_008879158.1">
    <property type="nucleotide sequence ID" value="XM_008880936.1"/>
</dbReference>
<dbReference type="VEuPathDB" id="FungiDB:H310_13434"/>